<sequence length="83" mass="9459">MSQIRTKSTATRKLETRLFASLEDATWEESSTKGVPLCFFPKSYSGGYKMDGKERETQLGYQATLRRRSASTIYGQDIDENHT</sequence>
<organism evidence="1 2">
    <name type="scientific">Desmophyllum pertusum</name>
    <dbReference type="NCBI Taxonomy" id="174260"/>
    <lineage>
        <taxon>Eukaryota</taxon>
        <taxon>Metazoa</taxon>
        <taxon>Cnidaria</taxon>
        <taxon>Anthozoa</taxon>
        <taxon>Hexacorallia</taxon>
        <taxon>Scleractinia</taxon>
        <taxon>Caryophylliina</taxon>
        <taxon>Caryophylliidae</taxon>
        <taxon>Desmophyllum</taxon>
    </lineage>
</organism>
<gene>
    <name evidence="1" type="ORF">OS493_003604</name>
</gene>
<evidence type="ECO:0000313" key="1">
    <source>
        <dbReference type="EMBL" id="KAJ7393935.1"/>
    </source>
</evidence>
<reference evidence="1" key="1">
    <citation type="submission" date="2023-01" db="EMBL/GenBank/DDBJ databases">
        <title>Genome assembly of the deep-sea coral Lophelia pertusa.</title>
        <authorList>
            <person name="Herrera S."/>
            <person name="Cordes E."/>
        </authorList>
    </citation>
    <scope>NUCLEOTIDE SEQUENCE</scope>
    <source>
        <strain evidence="1">USNM1676648</strain>
        <tissue evidence="1">Polyp</tissue>
    </source>
</reference>
<name>A0A9X0A6I1_9CNID</name>
<accession>A0A9X0A6I1</accession>
<proteinExistence type="predicted"/>
<comment type="caution">
    <text evidence="1">The sequence shown here is derived from an EMBL/GenBank/DDBJ whole genome shotgun (WGS) entry which is preliminary data.</text>
</comment>
<dbReference type="Proteomes" id="UP001163046">
    <property type="component" value="Unassembled WGS sequence"/>
</dbReference>
<dbReference type="AlphaFoldDB" id="A0A9X0A6I1"/>
<dbReference type="EMBL" id="MU825397">
    <property type="protein sequence ID" value="KAJ7393935.1"/>
    <property type="molecule type" value="Genomic_DNA"/>
</dbReference>
<evidence type="ECO:0000313" key="2">
    <source>
        <dbReference type="Proteomes" id="UP001163046"/>
    </source>
</evidence>
<protein>
    <submittedName>
        <fullName evidence="1">Uncharacterized protein</fullName>
    </submittedName>
</protein>
<dbReference type="OrthoDB" id="5839090at2759"/>
<keyword evidence="2" id="KW-1185">Reference proteome</keyword>